<reference evidence="9 10" key="1">
    <citation type="submission" date="2019-08" db="EMBL/GenBank/DDBJ databases">
        <title>Aureimonas fodiniaquatilis sp. nov., isolated from a coal mine wastewater.</title>
        <authorList>
            <person name="Kim W."/>
        </authorList>
    </citation>
    <scope>NUCLEOTIDE SEQUENCE [LARGE SCALE GENOMIC DNA]</scope>
    <source>
        <strain evidence="9 10">CAU 1482</strain>
    </source>
</reference>
<proteinExistence type="inferred from homology"/>
<feature type="transmembrane region" description="Helical" evidence="7">
    <location>
        <begin position="34"/>
        <end position="54"/>
    </location>
</feature>
<evidence type="ECO:0000256" key="2">
    <source>
        <dbReference type="ARBA" id="ARBA00022448"/>
    </source>
</evidence>
<keyword evidence="4 7" id="KW-0812">Transmembrane</keyword>
<evidence type="ECO:0000256" key="3">
    <source>
        <dbReference type="ARBA" id="ARBA00022475"/>
    </source>
</evidence>
<dbReference type="InterPro" id="IPR035906">
    <property type="entry name" value="MetI-like_sf"/>
</dbReference>
<dbReference type="CDD" id="cd06261">
    <property type="entry name" value="TM_PBP2"/>
    <property type="match status" value="1"/>
</dbReference>
<evidence type="ECO:0000313" key="10">
    <source>
        <dbReference type="Proteomes" id="UP000324738"/>
    </source>
</evidence>
<keyword evidence="6 7" id="KW-0472">Membrane</keyword>
<dbReference type="GO" id="GO:0055085">
    <property type="term" value="P:transmembrane transport"/>
    <property type="evidence" value="ECO:0007669"/>
    <property type="project" value="InterPro"/>
</dbReference>
<dbReference type="Gene3D" id="1.10.3720.10">
    <property type="entry name" value="MetI-like"/>
    <property type="match status" value="1"/>
</dbReference>
<gene>
    <name evidence="9" type="ORF">FPY71_11740</name>
</gene>
<organism evidence="9 10">
    <name type="scientific">Aureimonas fodinaquatilis</name>
    <dbReference type="NCBI Taxonomy" id="2565783"/>
    <lineage>
        <taxon>Bacteria</taxon>
        <taxon>Pseudomonadati</taxon>
        <taxon>Pseudomonadota</taxon>
        <taxon>Alphaproteobacteria</taxon>
        <taxon>Hyphomicrobiales</taxon>
        <taxon>Aurantimonadaceae</taxon>
        <taxon>Aureimonas</taxon>
    </lineage>
</organism>
<dbReference type="EMBL" id="VTWH01000002">
    <property type="protein sequence ID" value="KAA0971109.1"/>
    <property type="molecule type" value="Genomic_DNA"/>
</dbReference>
<feature type="transmembrane region" description="Helical" evidence="7">
    <location>
        <begin position="246"/>
        <end position="266"/>
    </location>
</feature>
<keyword evidence="10" id="KW-1185">Reference proteome</keyword>
<dbReference type="PANTHER" id="PTHR30151:SF25">
    <property type="entry name" value="TAURINE TRANSPORT SYSTEM PERMEASE PROTEIN TAUC"/>
    <property type="match status" value="1"/>
</dbReference>
<dbReference type="PROSITE" id="PS50928">
    <property type="entry name" value="ABC_TM1"/>
    <property type="match status" value="1"/>
</dbReference>
<feature type="transmembrane region" description="Helical" evidence="7">
    <location>
        <begin position="123"/>
        <end position="145"/>
    </location>
</feature>
<evidence type="ECO:0000256" key="4">
    <source>
        <dbReference type="ARBA" id="ARBA00022692"/>
    </source>
</evidence>
<name>A0A5B0E0X1_9HYPH</name>
<dbReference type="RefSeq" id="WP_149300421.1">
    <property type="nucleotide sequence ID" value="NZ_VTWH01000002.1"/>
</dbReference>
<keyword evidence="2 7" id="KW-0813">Transport</keyword>
<accession>A0A5B0E0X1</accession>
<keyword evidence="3" id="KW-1003">Cell membrane</keyword>
<feature type="transmembrane region" description="Helical" evidence="7">
    <location>
        <begin position="215"/>
        <end position="234"/>
    </location>
</feature>
<dbReference type="AlphaFoldDB" id="A0A5B0E0X1"/>
<dbReference type="InterPro" id="IPR000515">
    <property type="entry name" value="MetI-like"/>
</dbReference>
<evidence type="ECO:0000313" key="9">
    <source>
        <dbReference type="EMBL" id="KAA0971109.1"/>
    </source>
</evidence>
<evidence type="ECO:0000256" key="5">
    <source>
        <dbReference type="ARBA" id="ARBA00022989"/>
    </source>
</evidence>
<evidence type="ECO:0000256" key="1">
    <source>
        <dbReference type="ARBA" id="ARBA00004651"/>
    </source>
</evidence>
<dbReference type="SUPFAM" id="SSF161098">
    <property type="entry name" value="MetI-like"/>
    <property type="match status" value="1"/>
</dbReference>
<dbReference type="GO" id="GO:0010438">
    <property type="term" value="P:cellular response to sulfur starvation"/>
    <property type="evidence" value="ECO:0007669"/>
    <property type="project" value="TreeGrafter"/>
</dbReference>
<dbReference type="PANTHER" id="PTHR30151">
    <property type="entry name" value="ALKANE SULFONATE ABC TRANSPORTER-RELATED, MEMBRANE SUBUNIT"/>
    <property type="match status" value="1"/>
</dbReference>
<feature type="domain" description="ABC transmembrane type-1" evidence="8">
    <location>
        <begin position="85"/>
        <end position="265"/>
    </location>
</feature>
<evidence type="ECO:0000256" key="6">
    <source>
        <dbReference type="ARBA" id="ARBA00023136"/>
    </source>
</evidence>
<comment type="similarity">
    <text evidence="7">Belongs to the binding-protein-dependent transport system permease family.</text>
</comment>
<protein>
    <submittedName>
        <fullName evidence="9">ABC transporter permease</fullName>
    </submittedName>
</protein>
<evidence type="ECO:0000256" key="7">
    <source>
        <dbReference type="RuleBase" id="RU363032"/>
    </source>
</evidence>
<sequence>MSHQIEAGGALPAGRAAWWSGRGDKAPLVWRGRAFLPIVLPLLLLLVWSVSARYELISPLILPPPSLVLQTAVELIGTGQLQSELAISFLRVVQGLLLAVVLAIPLGIAMGRSKRVDAYLGPFIRAIWFVPSLGWIPFLMLFLGISEALKITVIAKACFLPLLVNSYESARILPRRLSEVGDVLELSRFARLRFIVLPAMAPALFTGFRTSVGKGWQALVVVEMIASASGIGYLMTWGRTMFQLDILIVVVIVIGLAGWALDYGLLHAQTWLGRKFPRG</sequence>
<dbReference type="GO" id="GO:0005886">
    <property type="term" value="C:plasma membrane"/>
    <property type="evidence" value="ECO:0007669"/>
    <property type="project" value="UniProtKB-SubCell"/>
</dbReference>
<dbReference type="Pfam" id="PF00528">
    <property type="entry name" value="BPD_transp_1"/>
    <property type="match status" value="1"/>
</dbReference>
<dbReference type="OrthoDB" id="8138334at2"/>
<keyword evidence="5 7" id="KW-1133">Transmembrane helix</keyword>
<comment type="caution">
    <text evidence="9">The sequence shown here is derived from an EMBL/GenBank/DDBJ whole genome shotgun (WGS) entry which is preliminary data.</text>
</comment>
<dbReference type="Proteomes" id="UP000324738">
    <property type="component" value="Unassembled WGS sequence"/>
</dbReference>
<feature type="transmembrane region" description="Helical" evidence="7">
    <location>
        <begin position="92"/>
        <end position="111"/>
    </location>
</feature>
<evidence type="ECO:0000259" key="8">
    <source>
        <dbReference type="PROSITE" id="PS50928"/>
    </source>
</evidence>
<comment type="subcellular location">
    <subcellularLocation>
        <location evidence="1 7">Cell membrane</location>
        <topology evidence="1 7">Multi-pass membrane protein</topology>
    </subcellularLocation>
</comment>